<keyword evidence="2" id="KW-1185">Reference proteome</keyword>
<dbReference type="RefSeq" id="WP_135306733.1">
    <property type="nucleotide sequence ID" value="NZ_QUZT01000001.1"/>
</dbReference>
<reference evidence="1 2" key="1">
    <citation type="journal article" date="2019" name="Syst. Appl. Microbiol.">
        <title>New species of pathogenic Pseudomonas isolated from citrus in Tunisia: Proposal of Pseudomonas kairouanensis sp. nov. and Pseudomonas nabeulensis sp. nov.</title>
        <authorList>
            <person name="Oueslati M."/>
            <person name="Mulet M."/>
            <person name="Gomila M."/>
            <person name="Berge O."/>
            <person name="Hajlaoui M.R."/>
            <person name="Lalucat J."/>
            <person name="Sadfi-Zouaoui N."/>
            <person name="Garcia-Valdes E."/>
        </authorList>
    </citation>
    <scope>NUCLEOTIDE SEQUENCE [LARGE SCALE GENOMIC DNA]</scope>
    <source>
        <strain evidence="1 2">E10B</strain>
    </source>
</reference>
<gene>
    <name evidence="1" type="ORF">DYL61_00325</name>
</gene>
<dbReference type="AlphaFoldDB" id="A0A4Z0BA49"/>
<evidence type="ECO:0000313" key="2">
    <source>
        <dbReference type="Proteomes" id="UP000297734"/>
    </source>
</evidence>
<protein>
    <submittedName>
        <fullName evidence="1">Uncharacterized protein</fullName>
    </submittedName>
</protein>
<accession>A0A4Z0BA49</accession>
<dbReference type="Proteomes" id="UP000297734">
    <property type="component" value="Unassembled WGS sequence"/>
</dbReference>
<dbReference type="OrthoDB" id="6960643at2"/>
<evidence type="ECO:0000313" key="1">
    <source>
        <dbReference type="EMBL" id="TFY95906.1"/>
    </source>
</evidence>
<name>A0A4Z0BA49_9PSED</name>
<dbReference type="EMBL" id="QUZT01000001">
    <property type="protein sequence ID" value="TFY95906.1"/>
    <property type="molecule type" value="Genomic_DNA"/>
</dbReference>
<sequence>MSKNKPDSQDDARPGRVFRDTLYTSRTLVFADGSTAAVAKGRVTASSDEQFAQLQARPDLELLQE</sequence>
<comment type="caution">
    <text evidence="1">The sequence shown here is derived from an EMBL/GenBank/DDBJ whole genome shotgun (WGS) entry which is preliminary data.</text>
</comment>
<proteinExistence type="predicted"/>
<organism evidence="1 2">
    <name type="scientific">Pseudomonas nabeulensis</name>
    <dbReference type="NCBI Taxonomy" id="2293833"/>
    <lineage>
        <taxon>Bacteria</taxon>
        <taxon>Pseudomonadati</taxon>
        <taxon>Pseudomonadota</taxon>
        <taxon>Gammaproteobacteria</taxon>
        <taxon>Pseudomonadales</taxon>
        <taxon>Pseudomonadaceae</taxon>
        <taxon>Pseudomonas</taxon>
    </lineage>
</organism>